<evidence type="ECO:0000313" key="5">
    <source>
        <dbReference type="Proteomes" id="UP000305233"/>
    </source>
</evidence>
<feature type="domain" description="Glycosyltransferase 2-like" evidence="3">
    <location>
        <begin position="326"/>
        <end position="434"/>
    </location>
</feature>
<dbReference type="Proteomes" id="UP000305233">
    <property type="component" value="Unassembled WGS sequence"/>
</dbReference>
<comment type="caution">
    <text evidence="4">The sequence shown here is derived from an EMBL/GenBank/DDBJ whole genome shotgun (WGS) entry which is preliminary data.</text>
</comment>
<dbReference type="SUPFAM" id="SSF53448">
    <property type="entry name" value="Nucleotide-diphospho-sugar transferases"/>
    <property type="match status" value="1"/>
</dbReference>
<evidence type="ECO:0000256" key="2">
    <source>
        <dbReference type="SAM" id="Phobius"/>
    </source>
</evidence>
<sequence length="776" mass="86121">MTTTTSPQAGGSSPSALSVRYLLRRTARTSRRKKLVLMAGTVLFVVALVAAYYRVLMVLVPALVLLVVGGVMVVMQLDALLKRARSSAKASMQLLETAPAAAPAVQGPAFGTAYSWSAEEDLTPAKLVQRLTKLRSLEGRDILVRKVTEGQWDWKELEAALELYRLGGPARKSVTPVLDSTVKVRLLQVADLCYRQNLRSDDILDAATLYRYVYQKLGAGPFKGKKRGEFYLDALSQTGRGDQTLKFQGLYDTEKLNPHDLHLFRANARNPFRHQSHTGEDWLAEINTIYESEGLVPIRLRPGSEAAFRRLTTDPVPAVEEGPLVSIVMPVFRPDEYTDLAVRSALAQSYANLEIIIVDDGSGEDYAARLDTWEGIDPRVTVIRNTPNSGAYTSRNLGYMRASGQFLTIFDGDDWQHPQKIEKLVEASLQQQDDRLVSSPWSRADADLMFHYRGWRGAYITPAHVSTMFPIAVIREKLGFWDSVRKAADTEFILRYRMVVNSEEPLEVTQAPLTLSLVTSSNLSVEDFRLGYRSPDRVSYRASYEHWHRRIAAGEHNGYLPFDAAARLFPAPDRFLPARPERREVDVVVVGDFADAGYSIHQVRRAVDDARGQGLSVGVMHMPSIVNTRSIDDSFPPAMMDEFENGTLRRIEITDAVTSREVHVFDPTAFEFEPALRSGQVTGSVIVHASEAPYDRSGRGQRYSVGSVTHNLESIFGAPVRWSATDPRVFESIGRNLVRASDLELVSSASGTEDSSPSAPEEDAGTTETMTSGTRA</sequence>
<evidence type="ECO:0000313" key="4">
    <source>
        <dbReference type="EMBL" id="THJ64966.1"/>
    </source>
</evidence>
<gene>
    <name evidence="4" type="ORF">E8P82_13325</name>
</gene>
<proteinExistence type="predicted"/>
<evidence type="ECO:0000256" key="1">
    <source>
        <dbReference type="SAM" id="MobiDB-lite"/>
    </source>
</evidence>
<dbReference type="InterPro" id="IPR001173">
    <property type="entry name" value="Glyco_trans_2-like"/>
</dbReference>
<dbReference type="PANTHER" id="PTHR22916:SF3">
    <property type="entry name" value="UDP-GLCNAC:BETAGAL BETA-1,3-N-ACETYLGLUCOSAMINYLTRANSFERASE-LIKE PROTEIN 1"/>
    <property type="match status" value="1"/>
</dbReference>
<dbReference type="AlphaFoldDB" id="A0A4S5E0X5"/>
<keyword evidence="2" id="KW-1133">Transmembrane helix</keyword>
<keyword evidence="2" id="KW-0812">Transmembrane</keyword>
<protein>
    <submittedName>
        <fullName evidence="4">Glycosyltransferase family 2 protein</fullName>
    </submittedName>
</protein>
<keyword evidence="2" id="KW-0472">Membrane</keyword>
<dbReference type="CDD" id="cd00761">
    <property type="entry name" value="Glyco_tranf_GTA_type"/>
    <property type="match status" value="1"/>
</dbReference>
<dbReference type="GO" id="GO:0016758">
    <property type="term" value="F:hexosyltransferase activity"/>
    <property type="evidence" value="ECO:0007669"/>
    <property type="project" value="UniProtKB-ARBA"/>
</dbReference>
<feature type="region of interest" description="Disordered" evidence="1">
    <location>
        <begin position="746"/>
        <end position="776"/>
    </location>
</feature>
<feature type="transmembrane region" description="Helical" evidence="2">
    <location>
        <begin position="35"/>
        <end position="53"/>
    </location>
</feature>
<dbReference type="Gene3D" id="3.90.550.10">
    <property type="entry name" value="Spore Coat Polysaccharide Biosynthesis Protein SpsA, Chain A"/>
    <property type="match status" value="1"/>
</dbReference>
<dbReference type="RefSeq" id="WP_136455544.1">
    <property type="nucleotide sequence ID" value="NZ_SSWH01000014.1"/>
</dbReference>
<reference evidence="4 5" key="1">
    <citation type="submission" date="2019-04" db="EMBL/GenBank/DDBJ databases">
        <authorList>
            <person name="Liu Q."/>
            <person name="Xin Y.-H."/>
        </authorList>
    </citation>
    <scope>NUCLEOTIDE SEQUENCE [LARGE SCALE GENOMIC DNA]</scope>
    <source>
        <strain evidence="4 5">AM23</strain>
    </source>
</reference>
<keyword evidence="4" id="KW-0808">Transferase</keyword>
<accession>A0A4S5E0X5</accession>
<dbReference type="InterPro" id="IPR029044">
    <property type="entry name" value="Nucleotide-diphossugar_trans"/>
</dbReference>
<dbReference type="EMBL" id="SSWH01000014">
    <property type="protein sequence ID" value="THJ64966.1"/>
    <property type="molecule type" value="Genomic_DNA"/>
</dbReference>
<organism evidence="4 5">
    <name type="scientific">Arthrobacter echini</name>
    <dbReference type="NCBI Taxonomy" id="1529066"/>
    <lineage>
        <taxon>Bacteria</taxon>
        <taxon>Bacillati</taxon>
        <taxon>Actinomycetota</taxon>
        <taxon>Actinomycetes</taxon>
        <taxon>Micrococcales</taxon>
        <taxon>Micrococcaceae</taxon>
        <taxon>Arthrobacter</taxon>
    </lineage>
</organism>
<dbReference type="OrthoDB" id="8549922at2"/>
<dbReference type="Pfam" id="PF00535">
    <property type="entry name" value="Glycos_transf_2"/>
    <property type="match status" value="1"/>
</dbReference>
<feature type="compositionally biased region" description="Polar residues" evidence="1">
    <location>
        <begin position="766"/>
        <end position="776"/>
    </location>
</feature>
<name>A0A4S5E0X5_9MICC</name>
<evidence type="ECO:0000259" key="3">
    <source>
        <dbReference type="Pfam" id="PF00535"/>
    </source>
</evidence>
<feature type="compositionally biased region" description="Polar residues" evidence="1">
    <location>
        <begin position="747"/>
        <end position="758"/>
    </location>
</feature>
<keyword evidence="5" id="KW-1185">Reference proteome</keyword>
<dbReference type="PANTHER" id="PTHR22916">
    <property type="entry name" value="GLYCOSYLTRANSFERASE"/>
    <property type="match status" value="1"/>
</dbReference>